<dbReference type="RefSeq" id="WP_278228906.1">
    <property type="nucleotide sequence ID" value="NZ_JAOWLY010000005.1"/>
</dbReference>
<evidence type="ECO:0000256" key="1">
    <source>
        <dbReference type="SAM" id="Phobius"/>
    </source>
</evidence>
<evidence type="ECO:0000313" key="2">
    <source>
        <dbReference type="EMBL" id="MDG4983856.1"/>
    </source>
</evidence>
<keyword evidence="1" id="KW-0472">Membrane</keyword>
<name>A0A9X4S605_9LACT</name>
<protein>
    <recommendedName>
        <fullName evidence="4">YtxH domain-containing protein</fullName>
    </recommendedName>
</protein>
<reference evidence="2" key="1">
    <citation type="submission" date="2022-10" db="EMBL/GenBank/DDBJ databases">
        <authorList>
            <person name="Turner M.S."/>
            <person name="Huang W."/>
        </authorList>
    </citation>
    <scope>NUCLEOTIDE SEQUENCE</scope>
    <source>
        <strain evidence="2">3</strain>
    </source>
</reference>
<feature type="transmembrane region" description="Helical" evidence="1">
    <location>
        <begin position="6"/>
        <end position="22"/>
    </location>
</feature>
<dbReference type="EMBL" id="JAOWLY010000005">
    <property type="protein sequence ID" value="MDG4983856.1"/>
    <property type="molecule type" value="Genomic_DNA"/>
</dbReference>
<comment type="caution">
    <text evidence="2">The sequence shown here is derived from an EMBL/GenBank/DDBJ whole genome shotgun (WGS) entry which is preliminary data.</text>
</comment>
<proteinExistence type="predicted"/>
<reference evidence="2" key="2">
    <citation type="journal article" date="2023" name="Food Microbiol.">
        <title>Evaluation of the fermentation potential of lactic acid bacteria isolated from herbs, fruits and vegetables as starter cultures in nut-based milk alternatives.</title>
        <authorList>
            <person name="Huang W."/>
            <person name="Dong A."/>
            <person name="Pham H.T."/>
            <person name="Zhou C."/>
            <person name="Huo Z."/>
            <person name="Watjen A.P."/>
            <person name="Prakash S."/>
            <person name="Bang-Berthelsen C.H."/>
            <person name="Turner M.S."/>
        </authorList>
    </citation>
    <scope>NUCLEOTIDE SEQUENCE</scope>
    <source>
        <strain evidence="2">3</strain>
    </source>
</reference>
<gene>
    <name evidence="2" type="ORF">OGZ51_06810</name>
</gene>
<evidence type="ECO:0008006" key="4">
    <source>
        <dbReference type="Google" id="ProtNLM"/>
    </source>
</evidence>
<keyword evidence="1" id="KW-1133">Transmembrane helix</keyword>
<accession>A0A9X4S605</accession>
<dbReference type="AlphaFoldDB" id="A0A9X4S605"/>
<sequence>MSKNTSLIVGLIAGAAVGILVSPKKIYEIKMKTGENYNHFIEENGPISKEMILKLIQEKRESYSKKKDEVVEEAVENVSETIAEVSKEAEKGKDIITEAISK</sequence>
<organism evidence="2 3">
    <name type="scientific">Lactococcus lactis</name>
    <dbReference type="NCBI Taxonomy" id="1358"/>
    <lineage>
        <taxon>Bacteria</taxon>
        <taxon>Bacillati</taxon>
        <taxon>Bacillota</taxon>
        <taxon>Bacilli</taxon>
        <taxon>Lactobacillales</taxon>
        <taxon>Streptococcaceae</taxon>
        <taxon>Lactococcus</taxon>
    </lineage>
</organism>
<keyword evidence="1" id="KW-0812">Transmembrane</keyword>
<dbReference type="Proteomes" id="UP001152614">
    <property type="component" value="Unassembled WGS sequence"/>
</dbReference>
<evidence type="ECO:0000313" key="3">
    <source>
        <dbReference type="Proteomes" id="UP001152614"/>
    </source>
</evidence>